<evidence type="ECO:0000313" key="5">
    <source>
        <dbReference type="EMBL" id="AGK59609.1"/>
    </source>
</evidence>
<dbReference type="HAMAP" id="MF_00528">
    <property type="entry name" value="Maf"/>
    <property type="match status" value="1"/>
</dbReference>
<comment type="subcellular location">
    <subcellularLocation>
        <location evidence="4">Cytoplasm</location>
    </subcellularLocation>
</comment>
<dbReference type="eggNOG" id="COG0424">
    <property type="taxonomic scope" value="Bacteria"/>
</dbReference>
<organism evidence="5 6">
    <name type="scientific">Hyphomicrobium denitrificans 1NES1</name>
    <dbReference type="NCBI Taxonomy" id="670307"/>
    <lineage>
        <taxon>Bacteria</taxon>
        <taxon>Pseudomonadati</taxon>
        <taxon>Pseudomonadota</taxon>
        <taxon>Alphaproteobacteria</taxon>
        <taxon>Hyphomicrobiales</taxon>
        <taxon>Hyphomicrobiaceae</taxon>
        <taxon>Hyphomicrobium</taxon>
    </lineage>
</organism>
<dbReference type="Proteomes" id="UP000005952">
    <property type="component" value="Chromosome"/>
</dbReference>
<keyword evidence="2 4" id="KW-0378">Hydrolase</keyword>
<evidence type="ECO:0000256" key="1">
    <source>
        <dbReference type="ARBA" id="ARBA00001968"/>
    </source>
</evidence>
<evidence type="ECO:0000313" key="6">
    <source>
        <dbReference type="Proteomes" id="UP000005952"/>
    </source>
</evidence>
<name>N0B7K1_9HYPH</name>
<dbReference type="PANTHER" id="PTHR43213">
    <property type="entry name" value="BIFUNCTIONAL DTTP/UTP PYROPHOSPHATASE/METHYLTRANSFERASE PROTEIN-RELATED"/>
    <property type="match status" value="1"/>
</dbReference>
<comment type="similarity">
    <text evidence="4">Belongs to the Maf family.</text>
</comment>
<gene>
    <name evidence="5" type="ORF">HYPDE_39703</name>
</gene>
<dbReference type="STRING" id="670307.HYPDE_39703"/>
<dbReference type="GO" id="GO:0009117">
    <property type="term" value="P:nucleotide metabolic process"/>
    <property type="evidence" value="ECO:0007669"/>
    <property type="project" value="UniProtKB-KW"/>
</dbReference>
<comment type="caution">
    <text evidence="4">Lacks conserved residue(s) required for the propagation of feature annotation.</text>
</comment>
<dbReference type="CDD" id="cd00555">
    <property type="entry name" value="Maf"/>
    <property type="match status" value="1"/>
</dbReference>
<protein>
    <recommendedName>
        <fullName evidence="4">Nucleoside triphosphate pyrophosphatase</fullName>
        <ecNumber evidence="4">3.6.1.9</ecNumber>
    </recommendedName>
    <alternativeName>
        <fullName evidence="4">Nucleotide pyrophosphatase</fullName>
        <shortName evidence="4">Nucleotide PPase</shortName>
    </alternativeName>
</protein>
<proteinExistence type="inferred from homology"/>
<comment type="cofactor">
    <cofactor evidence="1 4">
        <name>a divalent metal cation</name>
        <dbReference type="ChEBI" id="CHEBI:60240"/>
    </cofactor>
</comment>
<keyword evidence="6" id="KW-1185">Reference proteome</keyword>
<dbReference type="SUPFAM" id="SSF52972">
    <property type="entry name" value="ITPase-like"/>
    <property type="match status" value="1"/>
</dbReference>
<evidence type="ECO:0000256" key="3">
    <source>
        <dbReference type="ARBA" id="ARBA00023080"/>
    </source>
</evidence>
<comment type="function">
    <text evidence="4">Nucleoside triphosphate pyrophosphatase. May have a dual role in cell division arrest and in preventing the incorporation of modified nucleotides into cellular nucleic acids.</text>
</comment>
<dbReference type="GO" id="GO:0047429">
    <property type="term" value="F:nucleoside triphosphate diphosphatase activity"/>
    <property type="evidence" value="ECO:0007669"/>
    <property type="project" value="UniProtKB-EC"/>
</dbReference>
<accession>N0B7K1</accession>
<sequence length="203" mass="21757">MPDATRLILASGSAARRMLLEAAGLIFDVIPAHIDEAAIRDAIVDSTSGVEGSDVASVLAAEKARLVSAKHPGALVIGADQVLTLGGRFFSKAENLGEAREILSMLRGRTHELVSTVALARNGEVHWQASATAEMTMRTFSDEFLGCYLEKMGERALQVVGCYEIEGPGVQLFEEIEGDHFTILGIPLLELLAQLRHEGMVTA</sequence>
<dbReference type="GO" id="GO:0005737">
    <property type="term" value="C:cytoplasm"/>
    <property type="evidence" value="ECO:0007669"/>
    <property type="project" value="UniProtKB-SubCell"/>
</dbReference>
<evidence type="ECO:0000256" key="2">
    <source>
        <dbReference type="ARBA" id="ARBA00022801"/>
    </source>
</evidence>
<dbReference type="InterPro" id="IPR003697">
    <property type="entry name" value="Maf-like"/>
</dbReference>
<dbReference type="AlphaFoldDB" id="N0B7K1"/>
<dbReference type="OrthoDB" id="9813962at2"/>
<keyword evidence="4" id="KW-0963">Cytoplasm</keyword>
<dbReference type="PIRSF" id="PIRSF006305">
    <property type="entry name" value="Maf"/>
    <property type="match status" value="1"/>
</dbReference>
<evidence type="ECO:0000256" key="4">
    <source>
        <dbReference type="HAMAP-Rule" id="MF_00528"/>
    </source>
</evidence>
<dbReference type="InterPro" id="IPR029001">
    <property type="entry name" value="ITPase-like_fam"/>
</dbReference>
<keyword evidence="3 4" id="KW-0546">Nucleotide metabolism</keyword>
<feature type="active site" description="Proton acceptor" evidence="4">
    <location>
        <position position="80"/>
    </location>
</feature>
<dbReference type="RefSeq" id="WP_015599624.1">
    <property type="nucleotide sequence ID" value="NC_021172.1"/>
</dbReference>
<dbReference type="HOGENOM" id="CLU_040416_1_1_5"/>
<reference evidence="5 6" key="1">
    <citation type="journal article" date="2013" name="Genome Announc.">
        <title>Genome sequences for three denitrifying bacterial strains isolated from a uranium- and nitrate-contaminated subsurface environment.</title>
        <authorList>
            <person name="Venkatramanan R."/>
            <person name="Prakash O."/>
            <person name="Woyke T."/>
            <person name="Chain P."/>
            <person name="Goodwin L.A."/>
            <person name="Watson D."/>
            <person name="Brooks S."/>
            <person name="Kostka J.E."/>
            <person name="Green S.J."/>
        </authorList>
    </citation>
    <scope>NUCLEOTIDE SEQUENCE [LARGE SCALE GENOMIC DNA]</scope>
    <source>
        <strain evidence="5 6">1NES1</strain>
    </source>
</reference>
<dbReference type="EC" id="3.6.1.9" evidence="4"/>
<comment type="catalytic activity">
    <reaction evidence="4">
        <text>a 2'-deoxyribonucleoside 5'-triphosphate + H2O = a 2'-deoxyribonucleoside 5'-phosphate + diphosphate + H(+)</text>
        <dbReference type="Rhea" id="RHEA:44644"/>
        <dbReference type="ChEBI" id="CHEBI:15377"/>
        <dbReference type="ChEBI" id="CHEBI:15378"/>
        <dbReference type="ChEBI" id="CHEBI:33019"/>
        <dbReference type="ChEBI" id="CHEBI:61560"/>
        <dbReference type="ChEBI" id="CHEBI:65317"/>
        <dbReference type="EC" id="3.6.1.9"/>
    </reaction>
</comment>
<comment type="catalytic activity">
    <reaction evidence="4">
        <text>a ribonucleoside 5'-triphosphate + H2O = a ribonucleoside 5'-phosphate + diphosphate + H(+)</text>
        <dbReference type="Rhea" id="RHEA:23996"/>
        <dbReference type="ChEBI" id="CHEBI:15377"/>
        <dbReference type="ChEBI" id="CHEBI:15378"/>
        <dbReference type="ChEBI" id="CHEBI:33019"/>
        <dbReference type="ChEBI" id="CHEBI:58043"/>
        <dbReference type="ChEBI" id="CHEBI:61557"/>
        <dbReference type="EC" id="3.6.1.9"/>
    </reaction>
</comment>
<dbReference type="EMBL" id="CP005587">
    <property type="protein sequence ID" value="AGK59609.1"/>
    <property type="molecule type" value="Genomic_DNA"/>
</dbReference>
<dbReference type="Pfam" id="PF02545">
    <property type="entry name" value="Maf"/>
    <property type="match status" value="1"/>
</dbReference>
<dbReference type="Gene3D" id="3.90.950.10">
    <property type="match status" value="1"/>
</dbReference>
<dbReference type="PANTHER" id="PTHR43213:SF5">
    <property type="entry name" value="BIFUNCTIONAL DTTP_UTP PYROPHOSPHATASE_METHYLTRANSFERASE PROTEIN-RELATED"/>
    <property type="match status" value="1"/>
</dbReference>
<dbReference type="KEGG" id="hdt:HYPDE_39703"/>